<evidence type="ECO:0000256" key="1">
    <source>
        <dbReference type="SAM" id="SignalP"/>
    </source>
</evidence>
<gene>
    <name evidence="2" type="ORF">D9619_007599</name>
</gene>
<evidence type="ECO:0000313" key="2">
    <source>
        <dbReference type="EMBL" id="KAF5315489.1"/>
    </source>
</evidence>
<organism evidence="2 3">
    <name type="scientific">Psilocybe cf. subviscida</name>
    <dbReference type="NCBI Taxonomy" id="2480587"/>
    <lineage>
        <taxon>Eukaryota</taxon>
        <taxon>Fungi</taxon>
        <taxon>Dikarya</taxon>
        <taxon>Basidiomycota</taxon>
        <taxon>Agaricomycotina</taxon>
        <taxon>Agaricomycetes</taxon>
        <taxon>Agaricomycetidae</taxon>
        <taxon>Agaricales</taxon>
        <taxon>Agaricineae</taxon>
        <taxon>Strophariaceae</taxon>
        <taxon>Psilocybe</taxon>
    </lineage>
</organism>
<protein>
    <recommendedName>
        <fullName evidence="4">Hydrophobin</fullName>
    </recommendedName>
</protein>
<evidence type="ECO:0000313" key="3">
    <source>
        <dbReference type="Proteomes" id="UP000567179"/>
    </source>
</evidence>
<accession>A0A8H5B2Q4</accession>
<reference evidence="2 3" key="1">
    <citation type="journal article" date="2020" name="ISME J.">
        <title>Uncovering the hidden diversity of litter-decomposition mechanisms in mushroom-forming fungi.</title>
        <authorList>
            <person name="Floudas D."/>
            <person name="Bentzer J."/>
            <person name="Ahren D."/>
            <person name="Johansson T."/>
            <person name="Persson P."/>
            <person name="Tunlid A."/>
        </authorList>
    </citation>
    <scope>NUCLEOTIDE SEQUENCE [LARGE SCALE GENOMIC DNA]</scope>
    <source>
        <strain evidence="2 3">CBS 101986</strain>
    </source>
</reference>
<keyword evidence="1" id="KW-0732">Signal</keyword>
<dbReference type="EMBL" id="JAACJJ010000043">
    <property type="protein sequence ID" value="KAF5315489.1"/>
    <property type="molecule type" value="Genomic_DNA"/>
</dbReference>
<feature type="signal peptide" evidence="1">
    <location>
        <begin position="1"/>
        <end position="23"/>
    </location>
</feature>
<dbReference type="Proteomes" id="UP000567179">
    <property type="component" value="Unassembled WGS sequence"/>
</dbReference>
<comment type="caution">
    <text evidence="2">The sequence shown here is derived from an EMBL/GenBank/DDBJ whole genome shotgun (WGS) entry which is preliminary data.</text>
</comment>
<proteinExistence type="predicted"/>
<keyword evidence="3" id="KW-1185">Reference proteome</keyword>
<name>A0A8H5B2Q4_9AGAR</name>
<feature type="chain" id="PRO_5034487151" description="Hydrophobin" evidence="1">
    <location>
        <begin position="24"/>
        <end position="154"/>
    </location>
</feature>
<evidence type="ECO:0008006" key="4">
    <source>
        <dbReference type="Google" id="ProtNLM"/>
    </source>
</evidence>
<dbReference type="AlphaFoldDB" id="A0A8H5B2Q4"/>
<sequence>MAFVHLKRALMLLCFSMTLGASATPAANTGALTKRDVVCQNISGTLISEINTSGCIDVLLDRGAENEICSATGTDVVMVEQIGDAAIFVINALGTGIAAAGCGDVAVAAQNIINACSDPNTGLLKGRAPAPTNPNLIVMIDSSHSSIPPCNPCF</sequence>